<evidence type="ECO:0000313" key="6">
    <source>
        <dbReference type="Proteomes" id="UP000001416"/>
    </source>
</evidence>
<dbReference type="Proteomes" id="UP000001416">
    <property type="component" value="Chromosome"/>
</dbReference>
<evidence type="ECO:0000259" key="4">
    <source>
        <dbReference type="PROSITE" id="PS50830"/>
    </source>
</evidence>
<dbReference type="AlphaFoldDB" id="Q82SF4"/>
<dbReference type="PROSITE" id="PS50830">
    <property type="entry name" value="TNASE_3"/>
    <property type="match status" value="1"/>
</dbReference>
<dbReference type="PANTHER" id="PTHR12302">
    <property type="entry name" value="EBNA2 BINDING PROTEIN P100"/>
    <property type="match status" value="1"/>
</dbReference>
<dbReference type="SMART" id="SM00318">
    <property type="entry name" value="SNc"/>
    <property type="match status" value="1"/>
</dbReference>
<evidence type="ECO:0000256" key="3">
    <source>
        <dbReference type="ARBA" id="ARBA00022801"/>
    </source>
</evidence>
<dbReference type="GO" id="GO:0004519">
    <property type="term" value="F:endonuclease activity"/>
    <property type="evidence" value="ECO:0007669"/>
    <property type="project" value="UniProtKB-KW"/>
</dbReference>
<protein>
    <submittedName>
        <fullName evidence="5">Staphylococcus nuclease (SNase) homologues</fullName>
    </submittedName>
</protein>
<dbReference type="EMBL" id="AL954747">
    <property type="protein sequence ID" value="CAD86297.1"/>
    <property type="molecule type" value="Genomic_DNA"/>
</dbReference>
<dbReference type="InterPro" id="IPR016071">
    <property type="entry name" value="Staphylococal_nuclease_OB-fold"/>
</dbReference>
<name>Q82SF4_NITEU</name>
<dbReference type="InterPro" id="IPR025392">
    <property type="entry name" value="DUF4124"/>
</dbReference>
<evidence type="ECO:0000313" key="5">
    <source>
        <dbReference type="EMBL" id="CAD86297.1"/>
    </source>
</evidence>
<dbReference type="OrthoDB" id="9805504at2"/>
<dbReference type="PhylomeDB" id="Q82SF4"/>
<evidence type="ECO:0000256" key="1">
    <source>
        <dbReference type="ARBA" id="ARBA00022722"/>
    </source>
</evidence>
<dbReference type="GeneID" id="87105516"/>
<dbReference type="GO" id="GO:0016787">
    <property type="term" value="F:hydrolase activity"/>
    <property type="evidence" value="ECO:0007669"/>
    <property type="project" value="UniProtKB-KW"/>
</dbReference>
<evidence type="ECO:0000256" key="2">
    <source>
        <dbReference type="ARBA" id="ARBA00022759"/>
    </source>
</evidence>
<dbReference type="STRING" id="228410.NE2385"/>
<dbReference type="eggNOG" id="COG1525">
    <property type="taxonomic scope" value="Bacteria"/>
</dbReference>
<dbReference type="Pfam" id="PF13511">
    <property type="entry name" value="DUF4124"/>
    <property type="match status" value="1"/>
</dbReference>
<dbReference type="Gene3D" id="2.40.50.90">
    <property type="match status" value="1"/>
</dbReference>
<feature type="domain" description="TNase-like" evidence="4">
    <location>
        <begin position="70"/>
        <end position="199"/>
    </location>
</feature>
<keyword evidence="2" id="KW-0255">Endonuclease</keyword>
<reference evidence="5 6" key="1">
    <citation type="journal article" date="2003" name="J. Bacteriol.">
        <title>Complete genome sequence of the ammonia-oxidizing bacterium and obligate chemolithoautotroph Nitrosomonas europaea.</title>
        <authorList>
            <person name="Chain P."/>
            <person name="Lamerdin J."/>
            <person name="Larimer F."/>
            <person name="Regala W."/>
            <person name="Land M."/>
            <person name="Hauser L."/>
            <person name="Hooper A."/>
            <person name="Klotz M."/>
            <person name="Norton J."/>
            <person name="Sayavedra-Soto L."/>
            <person name="Arciero D."/>
            <person name="Hommes N."/>
            <person name="Whittaker M."/>
            <person name="Arp D."/>
        </authorList>
    </citation>
    <scope>NUCLEOTIDE SEQUENCE [LARGE SCALE GENOMIC DNA]</scope>
    <source>
        <strain evidence="6">ATCC 19718 / CIP 103999 / KCTC 2705 / NBRC 14298</strain>
    </source>
</reference>
<keyword evidence="1" id="KW-0540">Nuclease</keyword>
<gene>
    <name evidence="5" type="ordered locus">NE2385</name>
</gene>
<dbReference type="Pfam" id="PF00565">
    <property type="entry name" value="SNase"/>
    <property type="match status" value="1"/>
</dbReference>
<dbReference type="KEGG" id="neu:NE2385"/>
<accession>Q82SF4</accession>
<keyword evidence="3" id="KW-0378">Hydrolase</keyword>
<keyword evidence="6" id="KW-1185">Reference proteome</keyword>
<proteinExistence type="predicted"/>
<sequence length="291" mass="33635">MHFTRALRIQLIPSFFFRAIYPLVVLLILLHAQSGLAETIYRSTDSHGRTLYSDIPTPAAKPLQPATPPARSKYRVTRVIDGDTIVLENNKRVRLLGINAPETGNRYHPGEPGGADAKKWLRGKLQGRSVYLEHDRQTHDHYKRMLAHLYLPDGEHINLSLVEKGLAIANLIPPNLLHANTLIRAQQRAETRKLGIWSMQHYQPRPLIKLTEKPFGWQRYRVKAKVLKRNHRFSRLIISDNLDLSFANRDLALFPPLETYLNRPLEVRGWVSRRKNHFSIRIQHPSALILY</sequence>
<dbReference type="InterPro" id="IPR035437">
    <property type="entry name" value="SNase_OB-fold_sf"/>
</dbReference>
<dbReference type="RefSeq" id="WP_011112858.1">
    <property type="nucleotide sequence ID" value="NC_004757.1"/>
</dbReference>
<organism evidence="5 6">
    <name type="scientific">Nitrosomonas europaea (strain ATCC 19718 / CIP 103999 / KCTC 2705 / NBRC 14298)</name>
    <dbReference type="NCBI Taxonomy" id="228410"/>
    <lineage>
        <taxon>Bacteria</taxon>
        <taxon>Pseudomonadati</taxon>
        <taxon>Pseudomonadota</taxon>
        <taxon>Betaproteobacteria</taxon>
        <taxon>Nitrosomonadales</taxon>
        <taxon>Nitrosomonadaceae</taxon>
        <taxon>Nitrosomonas</taxon>
    </lineage>
</organism>
<dbReference type="PANTHER" id="PTHR12302:SF3">
    <property type="entry name" value="SERINE_THREONINE-PROTEIN KINASE 31"/>
    <property type="match status" value="1"/>
</dbReference>
<dbReference type="SUPFAM" id="SSF50199">
    <property type="entry name" value="Staphylococcal nuclease"/>
    <property type="match status" value="1"/>
</dbReference>
<dbReference type="HOGENOM" id="CLU_046484_4_0_4"/>